<dbReference type="Proteomes" id="UP001141327">
    <property type="component" value="Unassembled WGS sequence"/>
</dbReference>
<dbReference type="Gene3D" id="1.20.120.1910">
    <property type="entry name" value="Cysteine-tRNA ligase, C-terminal anti-codon recognition domain"/>
    <property type="match status" value="1"/>
</dbReference>
<keyword evidence="7" id="KW-0067">ATP-binding</keyword>
<keyword evidence="5" id="KW-0547">Nucleotide-binding</keyword>
<evidence type="ECO:0000256" key="3">
    <source>
        <dbReference type="ARBA" id="ARBA00022598"/>
    </source>
</evidence>
<organism evidence="13 14">
    <name type="scientific">Paratrimastix pyriformis</name>
    <dbReference type="NCBI Taxonomy" id="342808"/>
    <lineage>
        <taxon>Eukaryota</taxon>
        <taxon>Metamonada</taxon>
        <taxon>Preaxostyla</taxon>
        <taxon>Paratrimastigidae</taxon>
        <taxon>Paratrimastix</taxon>
    </lineage>
</organism>
<comment type="caution">
    <text evidence="13">The sequence shown here is derived from an EMBL/GenBank/DDBJ whole genome shotgun (WGS) entry which is preliminary data.</text>
</comment>
<dbReference type="SUPFAM" id="SSF52374">
    <property type="entry name" value="Nucleotidylyl transferase"/>
    <property type="match status" value="1"/>
</dbReference>
<dbReference type="PANTHER" id="PTHR10890:SF3">
    <property type="entry name" value="CYSTEINE--TRNA LIGASE, CYTOPLASMIC"/>
    <property type="match status" value="1"/>
</dbReference>
<evidence type="ECO:0000256" key="4">
    <source>
        <dbReference type="ARBA" id="ARBA00022723"/>
    </source>
</evidence>
<evidence type="ECO:0000256" key="5">
    <source>
        <dbReference type="ARBA" id="ARBA00022741"/>
    </source>
</evidence>
<keyword evidence="8" id="KW-0648">Protein biosynthesis</keyword>
<proteinExistence type="inferred from homology"/>
<keyword evidence="9" id="KW-0030">Aminoacyl-tRNA synthetase</keyword>
<gene>
    <name evidence="13" type="ORF">PAPYR_3991</name>
</gene>
<accession>A0ABQ8UL42</accession>
<dbReference type="GO" id="GO:0016874">
    <property type="term" value="F:ligase activity"/>
    <property type="evidence" value="ECO:0007669"/>
    <property type="project" value="UniProtKB-KW"/>
</dbReference>
<keyword evidence="6" id="KW-0862">Zinc</keyword>
<dbReference type="SUPFAM" id="SSF47323">
    <property type="entry name" value="Anticodon-binding domain of a subclass of class I aminoacyl-tRNA synthetases"/>
    <property type="match status" value="1"/>
</dbReference>
<dbReference type="EMBL" id="JAPMOS010000016">
    <property type="protein sequence ID" value="KAJ4459926.1"/>
    <property type="molecule type" value="Genomic_DNA"/>
</dbReference>
<evidence type="ECO:0000256" key="9">
    <source>
        <dbReference type="ARBA" id="ARBA00023146"/>
    </source>
</evidence>
<evidence type="ECO:0000256" key="10">
    <source>
        <dbReference type="ARBA" id="ARBA00031499"/>
    </source>
</evidence>
<dbReference type="PANTHER" id="PTHR10890">
    <property type="entry name" value="CYSTEINYL-TRNA SYNTHETASE"/>
    <property type="match status" value="1"/>
</dbReference>
<evidence type="ECO:0000313" key="14">
    <source>
        <dbReference type="Proteomes" id="UP001141327"/>
    </source>
</evidence>
<keyword evidence="11" id="KW-0175">Coiled coil</keyword>
<keyword evidence="4" id="KW-0479">Metal-binding</keyword>
<dbReference type="CDD" id="cd00672">
    <property type="entry name" value="CysRS_core"/>
    <property type="match status" value="1"/>
</dbReference>
<evidence type="ECO:0000256" key="8">
    <source>
        <dbReference type="ARBA" id="ARBA00022917"/>
    </source>
</evidence>
<evidence type="ECO:0000313" key="13">
    <source>
        <dbReference type="EMBL" id="KAJ4459926.1"/>
    </source>
</evidence>
<dbReference type="InterPro" id="IPR015803">
    <property type="entry name" value="Cys-tRNA-ligase"/>
</dbReference>
<evidence type="ECO:0000256" key="6">
    <source>
        <dbReference type="ARBA" id="ARBA00022833"/>
    </source>
</evidence>
<dbReference type="InterPro" id="IPR009080">
    <property type="entry name" value="tRNAsynth_Ia_anticodon-bd"/>
</dbReference>
<reference evidence="13" key="1">
    <citation type="journal article" date="2022" name="bioRxiv">
        <title>Genomics of Preaxostyla Flagellates Illuminates Evolutionary Transitions and the Path Towards Mitochondrial Loss.</title>
        <authorList>
            <person name="Novak L.V.F."/>
            <person name="Treitli S.C."/>
            <person name="Pyrih J."/>
            <person name="Halakuc P."/>
            <person name="Pipaliya S.V."/>
            <person name="Vacek V."/>
            <person name="Brzon O."/>
            <person name="Soukal P."/>
            <person name="Eme L."/>
            <person name="Dacks J.B."/>
            <person name="Karnkowska A."/>
            <person name="Elias M."/>
            <person name="Hampl V."/>
        </authorList>
    </citation>
    <scope>NUCLEOTIDE SEQUENCE</scope>
    <source>
        <strain evidence="13">RCP-MX</strain>
    </source>
</reference>
<evidence type="ECO:0000256" key="11">
    <source>
        <dbReference type="SAM" id="Coils"/>
    </source>
</evidence>
<dbReference type="InterPro" id="IPR024909">
    <property type="entry name" value="Cys-tRNA/MSH_ligase"/>
</dbReference>
<feature type="domain" description="tRNA synthetases class I catalytic" evidence="12">
    <location>
        <begin position="35"/>
        <end position="340"/>
    </location>
</feature>
<dbReference type="InterPro" id="IPR014729">
    <property type="entry name" value="Rossmann-like_a/b/a_fold"/>
</dbReference>
<keyword evidence="3 13" id="KW-0436">Ligase</keyword>
<evidence type="ECO:0000256" key="1">
    <source>
        <dbReference type="ARBA" id="ARBA00001947"/>
    </source>
</evidence>
<evidence type="ECO:0000259" key="12">
    <source>
        <dbReference type="Pfam" id="PF01406"/>
    </source>
</evidence>
<dbReference type="HAMAP" id="MF_00041">
    <property type="entry name" value="Cys_tRNA_synth"/>
    <property type="match status" value="1"/>
</dbReference>
<protein>
    <recommendedName>
        <fullName evidence="2">cysteine--tRNA ligase</fullName>
        <ecNumber evidence="2">6.1.1.16</ecNumber>
    </recommendedName>
    <alternativeName>
        <fullName evidence="10">Cysteinyl-tRNA synthetase</fullName>
    </alternativeName>
</protein>
<dbReference type="EC" id="6.1.1.16" evidence="2"/>
<evidence type="ECO:0000256" key="2">
    <source>
        <dbReference type="ARBA" id="ARBA00012832"/>
    </source>
</evidence>
<evidence type="ECO:0000256" key="7">
    <source>
        <dbReference type="ARBA" id="ARBA00022840"/>
    </source>
</evidence>
<dbReference type="InterPro" id="IPR032678">
    <property type="entry name" value="tRNA-synt_1_cat_dom"/>
</dbReference>
<dbReference type="Gene3D" id="3.40.50.620">
    <property type="entry name" value="HUPs"/>
    <property type="match status" value="1"/>
</dbReference>
<dbReference type="PRINTS" id="PR00983">
    <property type="entry name" value="TRNASYNTHCYS"/>
</dbReference>
<comment type="cofactor">
    <cofactor evidence="1">
        <name>Zn(2+)</name>
        <dbReference type="ChEBI" id="CHEBI:29105"/>
    </cofactor>
</comment>
<feature type="coiled-coil region" evidence="11">
    <location>
        <begin position="566"/>
        <end position="594"/>
    </location>
</feature>
<keyword evidence="14" id="KW-1185">Reference proteome</keyword>
<name>A0ABQ8UL42_9EUKA</name>
<dbReference type="Pfam" id="PF01406">
    <property type="entry name" value="tRNA-synt_1e"/>
    <property type="match status" value="1"/>
</dbReference>
<dbReference type="NCBIfam" id="TIGR00435">
    <property type="entry name" value="cysS"/>
    <property type="match status" value="1"/>
</dbReference>
<sequence>MSAPANASAASGSVPTPLEPGFCIDCSLAHGKTPFEPIQGRNVRWYNCGPTVYAPSHMGHARNYLTFDIIRRIMMHYFHLNVELVMNITDVDDKIITAAREAGVDINTHARKYEKEFFEDMASLGVLPPTHLTRVTEYIPQIHDFIQKIIDHGYGYPAEGSVYFDVAAFRRTHTYGKLEPGSVGQTQLVDEAEGKLADSRGKRSPADFALWKASKPGEPFWESRWGPGRPGWHIECSAMSSHVFGERFDLHTGGWDLKFPHHDNEIAQSEAAFDSDAWVKYWMHSGFLRIDGMKMSKSLKNFISIRGALTSYTARQIRMLFLMHRYNDTLEYSPAAMESSITTERHFCRVLPNIIFSITTERHFVEFFHNARAFLRPHTDMWSPASASGPAAPAAPAGATATIELAQPVRQAALTPADIQFRRDLSACHDAVDAALRDCFDTSVAMRAMLEHIRRTNTYMAGPAPKPILVKETLDEITHILGVFGVSTDEAATTQDQTVMSKFVDVMCGFRDNVRAAAQDKQNPLTPQTVLRLSDEVRDVALPELGVRLEDRQGQAAVWKIEDPAALRAERERKEADEARQRAEKARVAELQAQRAAAALVDPKTMFTAQTDKYSRFDENGVPTHDAAGAELSKSAVKKLQKLFDAQLKKFQKATGAAPATATAAPEKADE</sequence>